<keyword evidence="1" id="KW-0472">Membrane</keyword>
<name>A0A160TZS6_9ZZZZ</name>
<protein>
    <recommendedName>
        <fullName evidence="3">DoxX family protein</fullName>
    </recommendedName>
</protein>
<evidence type="ECO:0008006" key="3">
    <source>
        <dbReference type="Google" id="ProtNLM"/>
    </source>
</evidence>
<feature type="transmembrane region" description="Helical" evidence="1">
    <location>
        <begin position="91"/>
        <end position="109"/>
    </location>
</feature>
<keyword evidence="1" id="KW-1133">Transmembrane helix</keyword>
<accession>A0A160TZS6</accession>
<dbReference type="EMBL" id="CZQD01000019">
    <property type="protein sequence ID" value="CUS56257.1"/>
    <property type="molecule type" value="Genomic_DNA"/>
</dbReference>
<proteinExistence type="predicted"/>
<feature type="transmembrane region" description="Helical" evidence="1">
    <location>
        <begin position="64"/>
        <end position="84"/>
    </location>
</feature>
<dbReference type="AlphaFoldDB" id="A0A160TZS6"/>
<sequence length="179" mass="18729">MLSHVKKYAPVAYALIAAAVFLDSLRFKFTNAPETQVIFGKLDAWAAGFGAGGLFDQTGLFSQYVIGSAELVASTLLLIGLVPALRRLQTLGALIATAVMTGAVSFHLFTPLGIDPNNDGGGLFAMAVAVWLASIAYLLFHRSTLLSILTGVGRALLPGHARTVVDRTSAPAKLASVQS</sequence>
<keyword evidence="1" id="KW-0812">Transmembrane</keyword>
<evidence type="ECO:0000256" key="1">
    <source>
        <dbReference type="SAM" id="Phobius"/>
    </source>
</evidence>
<organism evidence="2">
    <name type="scientific">hydrothermal vent metagenome</name>
    <dbReference type="NCBI Taxonomy" id="652676"/>
    <lineage>
        <taxon>unclassified sequences</taxon>
        <taxon>metagenomes</taxon>
        <taxon>ecological metagenomes</taxon>
    </lineage>
</organism>
<reference evidence="2" key="1">
    <citation type="submission" date="2015-10" db="EMBL/GenBank/DDBJ databases">
        <authorList>
            <person name="Gilbert D.G."/>
        </authorList>
    </citation>
    <scope>NUCLEOTIDE SEQUENCE</scope>
</reference>
<gene>
    <name evidence="2" type="ORF">MGWOODY_Hyp2050</name>
</gene>
<feature type="transmembrane region" description="Helical" evidence="1">
    <location>
        <begin position="121"/>
        <end position="140"/>
    </location>
</feature>
<evidence type="ECO:0000313" key="2">
    <source>
        <dbReference type="EMBL" id="CUS56257.1"/>
    </source>
</evidence>